<sequence>MGAYSLALGNSSLAFGYDASAGALDAINIYKNSDDGYGSGWTTNQAFSELQKDFLKYMVHMTKIKTMTNGIKQ</sequence>
<dbReference type="AlphaFoldDB" id="A0A930USI3"/>
<gene>
    <name evidence="1" type="ORF">INT80_05165</name>
</gene>
<proteinExistence type="predicted"/>
<name>A0A930USI3_9PAST</name>
<organism evidence="1">
    <name type="scientific">Gallibacterium anatis</name>
    <dbReference type="NCBI Taxonomy" id="750"/>
    <lineage>
        <taxon>Bacteria</taxon>
        <taxon>Pseudomonadati</taxon>
        <taxon>Pseudomonadota</taxon>
        <taxon>Gammaproteobacteria</taxon>
        <taxon>Pasteurellales</taxon>
        <taxon>Pasteurellaceae</taxon>
        <taxon>Gallibacterium</taxon>
    </lineage>
</organism>
<accession>A0A930USI3</accession>
<protein>
    <submittedName>
        <fullName evidence="1">Uncharacterized protein</fullName>
    </submittedName>
</protein>
<reference evidence="1" key="1">
    <citation type="submission" date="2020-11" db="EMBL/GenBank/DDBJ databases">
        <title>Gallibacterium anatis 1637, full genome, WGS.</title>
        <authorList>
            <person name="Laishevtcev A.I."/>
            <person name="Yakimova E.A."/>
            <person name="Petkovich D."/>
            <person name="Stepanova T.V."/>
            <person name="Kalendr R.S."/>
            <person name="Rubalsky E.O."/>
            <person name="Zulkarneev E.R."/>
            <person name="Aleshkin A.V."/>
        </authorList>
    </citation>
    <scope>NUCLEOTIDE SEQUENCE</scope>
    <source>
        <strain evidence="1">1637</strain>
    </source>
</reference>
<evidence type="ECO:0000313" key="1">
    <source>
        <dbReference type="EMBL" id="MBF4102475.1"/>
    </source>
</evidence>
<comment type="caution">
    <text evidence="1">The sequence shown here is derived from an EMBL/GenBank/DDBJ whole genome shotgun (WGS) entry which is preliminary data.</text>
</comment>
<dbReference type="EMBL" id="JADION010000011">
    <property type="protein sequence ID" value="MBF4102475.1"/>
    <property type="molecule type" value="Genomic_DNA"/>
</dbReference>